<dbReference type="SUPFAM" id="SSF55874">
    <property type="entry name" value="ATPase domain of HSP90 chaperone/DNA topoisomerase II/histidine kinase"/>
    <property type="match status" value="1"/>
</dbReference>
<feature type="domain" description="GAF" evidence="1">
    <location>
        <begin position="29"/>
        <end position="180"/>
    </location>
</feature>
<dbReference type="SUPFAM" id="SSF55781">
    <property type="entry name" value="GAF domain-like"/>
    <property type="match status" value="4"/>
</dbReference>
<dbReference type="Pfam" id="PF01590">
    <property type="entry name" value="GAF"/>
    <property type="match status" value="2"/>
</dbReference>
<comment type="caution">
    <text evidence="2">The sequence shown here is derived from an EMBL/GenBank/DDBJ whole genome shotgun (WGS) entry which is preliminary data.</text>
</comment>
<accession>A0ABS5XY66</accession>
<keyword evidence="3" id="KW-1185">Reference proteome</keyword>
<sequence length="929" mass="106009">MVSPVPPTTCEQHLANLGQVLKNVWEQETVDAQLQEIASYMHQLYPHELTWIGRYDADEQSLSTMLAKSSSGKNFLWQTIPIQPDDAIQQVIERGAAAAVYDLQESYRAGEWKAIAKRMGLHDVLLFPIQRQQDCLGVLLLGSNRRGASLSSGIQKKTFAILVSTLGAVLHRYRQDTYLQQEKRPSQPFFQLLTKLEAIQDLEPRLQAIVDATHNFVGATRTHGYWFESQQRFFWHRVVNGGHNRYAYATQESVLGQLSASGYQEVYQALCCGDVIVIGNDIHSHTEAVVEPLRSGFDRPSMMVAPILMQRELLGFLLVESNQPRDWSLPEKRYLTAASQVVSLGMPMSALQERVADLEANHQLSAGIAQSIHGDRDWQSVMARCAEQLIAALDIDGLMVLIPDLECGGFEVGYQHHGTQSKPTPTTWRTLHDIDWQLLARETVPVCIENLDDDLKLRAWRSQFLQMGMRAAMVYNLSPGQAPEGVLVVTDVDTRRWNQTEQELLQSVGRQIGLVLHQWSLQRQAQQQSQMSETMQWGLRNLQRIFDVPQLEQAATHHISQLLRLPLVLLLTWEKDQSDARLASSVIRDKQFAAQDELPILVNSDALINWAIQTDGVIQLEFEDLPDVTRQWLRCPAHAQLLVVALRTAPEHTLSGAIVLADRADRRFSDQQMNMLAVLVHQLAWCRRHLLLTRRLHQQRSKLTELNWYKHHHMDDIRRQVRESRRQLTNLKQQPGVGDQPYFHALESRFSVMEKELLRLTGRERWAMASDLRKVPLVALLNRLMKRVQSQVQKKQLWTQVHCDSNLALQGEMQKIEFILYELISSACRRSPARGRVDVWSRPLDQQWIELSITDDGEVDTALIEALAQGHRQDHLADSPLDRQPGLNLAICRSLMLRLGGEFILETLEDNRVRSSVMFPMTQNNSPLG</sequence>
<proteinExistence type="predicted"/>
<dbReference type="InterPro" id="IPR003018">
    <property type="entry name" value="GAF"/>
</dbReference>
<feature type="domain" description="GAF" evidence="1">
    <location>
        <begin position="377"/>
        <end position="526"/>
    </location>
</feature>
<gene>
    <name evidence="2" type="ORF">IXB28_00115</name>
</gene>
<dbReference type="Proteomes" id="UP001196661">
    <property type="component" value="Unassembled WGS sequence"/>
</dbReference>
<organism evidence="2 3">
    <name type="scientific">Leptothoe kymatousa TAU-MAC 1615</name>
    <dbReference type="NCBI Taxonomy" id="2364775"/>
    <lineage>
        <taxon>Bacteria</taxon>
        <taxon>Bacillati</taxon>
        <taxon>Cyanobacteriota</taxon>
        <taxon>Cyanophyceae</taxon>
        <taxon>Nodosilineales</taxon>
        <taxon>Cymatolegaceae</taxon>
        <taxon>Leptothoe</taxon>
        <taxon>Leptothoe kymatousa</taxon>
    </lineage>
</organism>
<dbReference type="InterPro" id="IPR029016">
    <property type="entry name" value="GAF-like_dom_sf"/>
</dbReference>
<dbReference type="SMART" id="SM00065">
    <property type="entry name" value="GAF"/>
    <property type="match status" value="4"/>
</dbReference>
<dbReference type="Gene3D" id="3.30.565.10">
    <property type="entry name" value="Histidine kinase-like ATPase, C-terminal domain"/>
    <property type="match status" value="1"/>
</dbReference>
<dbReference type="EMBL" id="JADOER010000001">
    <property type="protein sequence ID" value="MBT9310596.1"/>
    <property type="molecule type" value="Genomic_DNA"/>
</dbReference>
<reference evidence="2 3" key="1">
    <citation type="journal article" date="2021" name="Mar. Drugs">
        <title>Genome Reduction and Secondary Metabolism of the Marine Sponge-Associated Cyanobacterium Leptothoe.</title>
        <authorList>
            <person name="Konstantinou D."/>
            <person name="Popin R.V."/>
            <person name="Fewer D.P."/>
            <person name="Sivonen K."/>
            <person name="Gkelis S."/>
        </authorList>
    </citation>
    <scope>NUCLEOTIDE SEQUENCE [LARGE SCALE GENOMIC DNA]</scope>
    <source>
        <strain evidence="2 3">TAU-MAC 1615</strain>
    </source>
</reference>
<evidence type="ECO:0000259" key="1">
    <source>
        <dbReference type="SMART" id="SM00065"/>
    </source>
</evidence>
<name>A0ABS5XY66_9CYAN</name>
<dbReference type="RefSeq" id="WP_215616513.1">
    <property type="nucleotide sequence ID" value="NZ_JADOER010000001.1"/>
</dbReference>
<dbReference type="Gene3D" id="3.30.450.40">
    <property type="match status" value="4"/>
</dbReference>
<feature type="domain" description="GAF" evidence="1">
    <location>
        <begin position="547"/>
        <end position="697"/>
    </location>
</feature>
<evidence type="ECO:0000313" key="2">
    <source>
        <dbReference type="EMBL" id="MBT9310596.1"/>
    </source>
</evidence>
<feature type="domain" description="GAF" evidence="1">
    <location>
        <begin position="201"/>
        <end position="356"/>
    </location>
</feature>
<dbReference type="InterPro" id="IPR036890">
    <property type="entry name" value="HATPase_C_sf"/>
</dbReference>
<evidence type="ECO:0000313" key="3">
    <source>
        <dbReference type="Proteomes" id="UP001196661"/>
    </source>
</evidence>
<protein>
    <submittedName>
        <fullName evidence="2">GAF domain-containing protein</fullName>
    </submittedName>
</protein>